<dbReference type="Pfam" id="PF00636">
    <property type="entry name" value="Ribonuclease_3"/>
    <property type="match status" value="1"/>
</dbReference>
<gene>
    <name evidence="2" type="ORF">PSALAMII_LOCUS2951</name>
</gene>
<feature type="domain" description="RNase III" evidence="1">
    <location>
        <begin position="12"/>
        <end position="130"/>
    </location>
</feature>
<dbReference type="GO" id="GO:0006396">
    <property type="term" value="P:RNA processing"/>
    <property type="evidence" value="ECO:0007669"/>
    <property type="project" value="InterPro"/>
</dbReference>
<comment type="caution">
    <text evidence="2">The sequence shown here is derived from an EMBL/GenBank/DDBJ whole genome shotgun (WGS) entry which is preliminary data.</text>
</comment>
<organism evidence="2 3">
    <name type="scientific">Penicillium salamii</name>
    <dbReference type="NCBI Taxonomy" id="1612424"/>
    <lineage>
        <taxon>Eukaryota</taxon>
        <taxon>Fungi</taxon>
        <taxon>Dikarya</taxon>
        <taxon>Ascomycota</taxon>
        <taxon>Pezizomycotina</taxon>
        <taxon>Eurotiomycetes</taxon>
        <taxon>Eurotiomycetidae</taxon>
        <taxon>Eurotiales</taxon>
        <taxon>Aspergillaceae</taxon>
        <taxon>Penicillium</taxon>
    </lineage>
</organism>
<dbReference type="GO" id="GO:0004525">
    <property type="term" value="F:ribonuclease III activity"/>
    <property type="evidence" value="ECO:0007669"/>
    <property type="project" value="InterPro"/>
</dbReference>
<accession>A0A9W4ITX0</accession>
<dbReference type="Gene3D" id="1.10.1520.10">
    <property type="entry name" value="Ribonuclease III domain"/>
    <property type="match status" value="1"/>
</dbReference>
<dbReference type="Proteomes" id="UP001152649">
    <property type="component" value="Unassembled WGS sequence"/>
</dbReference>
<dbReference type="EMBL" id="CAJVPG010000111">
    <property type="protein sequence ID" value="CAG8344368.1"/>
    <property type="molecule type" value="Genomic_DNA"/>
</dbReference>
<proteinExistence type="predicted"/>
<protein>
    <recommendedName>
        <fullName evidence="1">RNase III domain-containing protein</fullName>
    </recommendedName>
</protein>
<dbReference type="AlphaFoldDB" id="A0A9W4ITX0"/>
<dbReference type="OrthoDB" id="5852896at2759"/>
<evidence type="ECO:0000259" key="1">
    <source>
        <dbReference type="PROSITE" id="PS50142"/>
    </source>
</evidence>
<evidence type="ECO:0000313" key="3">
    <source>
        <dbReference type="Proteomes" id="UP001152649"/>
    </source>
</evidence>
<sequence length="148" mass="15998">MVSLILTTDERIRAVEAIIDYEFVDKTHLEKALAAAGATKDPEGNKPGAALGDAQLKIVIIMDGLRSGHSIGHMAKRRDTLATNPKLTQIGDQLGLKPYIRPNPAQGFVPDSLVATTVQAIIGAVFLDSNKDFRRTSLLIVHMGILEQ</sequence>
<dbReference type="InterPro" id="IPR000999">
    <property type="entry name" value="RNase_III_dom"/>
</dbReference>
<name>A0A9W4ITX0_9EURO</name>
<dbReference type="CDD" id="cd00593">
    <property type="entry name" value="RIBOc"/>
    <property type="match status" value="1"/>
</dbReference>
<dbReference type="SUPFAM" id="SSF69065">
    <property type="entry name" value="RNase III domain-like"/>
    <property type="match status" value="1"/>
</dbReference>
<evidence type="ECO:0000313" key="2">
    <source>
        <dbReference type="EMBL" id="CAG8344368.1"/>
    </source>
</evidence>
<dbReference type="PROSITE" id="PS50142">
    <property type="entry name" value="RNASE_3_2"/>
    <property type="match status" value="1"/>
</dbReference>
<reference evidence="2" key="1">
    <citation type="submission" date="2021-07" db="EMBL/GenBank/DDBJ databases">
        <authorList>
            <person name="Branca A.L. A."/>
        </authorList>
    </citation>
    <scope>NUCLEOTIDE SEQUENCE</scope>
</reference>
<dbReference type="InterPro" id="IPR036389">
    <property type="entry name" value="RNase_III_sf"/>
</dbReference>
<keyword evidence="3" id="KW-1185">Reference proteome</keyword>